<dbReference type="InParanoid" id="K5XN21"/>
<dbReference type="HOGENOM" id="CLU_090397_2_0_1"/>
<keyword evidence="3" id="KW-1185">Reference proteome</keyword>
<organism evidence="2 3">
    <name type="scientific">Agaricus bisporus var. burnettii (strain JB137-S8 / ATCC MYA-4627 / FGSC 10392)</name>
    <name type="common">White button mushroom</name>
    <dbReference type="NCBI Taxonomy" id="597362"/>
    <lineage>
        <taxon>Eukaryota</taxon>
        <taxon>Fungi</taxon>
        <taxon>Dikarya</taxon>
        <taxon>Basidiomycota</taxon>
        <taxon>Agaricomycotina</taxon>
        <taxon>Agaricomycetes</taxon>
        <taxon>Agaricomycetidae</taxon>
        <taxon>Agaricales</taxon>
        <taxon>Agaricineae</taxon>
        <taxon>Agaricaceae</taxon>
        <taxon>Agaricus</taxon>
    </lineage>
</organism>
<gene>
    <name evidence="2" type="ORF">AGABI1DRAFT_45600</name>
</gene>
<accession>K5XN21</accession>
<dbReference type="KEGG" id="abp:AGABI1DRAFT45600"/>
<dbReference type="InterPro" id="IPR046700">
    <property type="entry name" value="DUF6570"/>
</dbReference>
<evidence type="ECO:0000313" key="2">
    <source>
        <dbReference type="EMBL" id="EKM76025.1"/>
    </source>
</evidence>
<feature type="domain" description="DUF6570" evidence="1">
    <location>
        <begin position="29"/>
        <end position="163"/>
    </location>
</feature>
<evidence type="ECO:0000259" key="1">
    <source>
        <dbReference type="Pfam" id="PF20209"/>
    </source>
</evidence>
<sequence>MLYSEGVVSKTDASAVVRFCADCLSSLCRGKMPRFALANKLYRGVLPGEYSDLTWVEEMVCAVYRNTAHVARLYGSSDPAQPTVLHGNTCAHEMNVVSTAQVLPRTPSDVNDMISVVFVGTKRPTPKALANIFRVRKRKILSFLQWLRSHNAIYASIPIDSSVVNAYPEDGVLPGLVERVVHD</sequence>
<dbReference type="Pfam" id="PF20209">
    <property type="entry name" value="DUF6570"/>
    <property type="match status" value="1"/>
</dbReference>
<dbReference type="AlphaFoldDB" id="K5XN21"/>
<dbReference type="OMA" id="WVEEMVC"/>
<dbReference type="OrthoDB" id="3257061at2759"/>
<name>K5XN21_AGABU</name>
<dbReference type="STRING" id="597362.K5XN21"/>
<reference evidence="3" key="1">
    <citation type="journal article" date="2012" name="Proc. Natl. Acad. Sci. U.S.A.">
        <title>Genome sequence of the button mushroom Agaricus bisporus reveals mechanisms governing adaptation to a humic-rich ecological niche.</title>
        <authorList>
            <person name="Morin E."/>
            <person name="Kohler A."/>
            <person name="Baker A.R."/>
            <person name="Foulongne-Oriol M."/>
            <person name="Lombard V."/>
            <person name="Nagy L.G."/>
            <person name="Ohm R.A."/>
            <person name="Patyshakuliyeva A."/>
            <person name="Brun A."/>
            <person name="Aerts A.L."/>
            <person name="Bailey A.M."/>
            <person name="Billette C."/>
            <person name="Coutinho P.M."/>
            <person name="Deakin G."/>
            <person name="Doddapaneni H."/>
            <person name="Floudas D."/>
            <person name="Grimwood J."/>
            <person name="Hilden K."/>
            <person name="Kuees U."/>
            <person name="LaButti K.M."/>
            <person name="Lapidus A."/>
            <person name="Lindquist E.A."/>
            <person name="Lucas S.M."/>
            <person name="Murat C."/>
            <person name="Riley R.W."/>
            <person name="Salamov A.A."/>
            <person name="Schmutz J."/>
            <person name="Subramanian V."/>
            <person name="Woesten H.A.B."/>
            <person name="Xu J."/>
            <person name="Eastwood D.C."/>
            <person name="Foster G.D."/>
            <person name="Sonnenberg A.S."/>
            <person name="Cullen D."/>
            <person name="de Vries R.P."/>
            <person name="Lundell T."/>
            <person name="Hibbett D.S."/>
            <person name="Henrissat B."/>
            <person name="Burton K.S."/>
            <person name="Kerrigan R.W."/>
            <person name="Challen M.P."/>
            <person name="Grigoriev I.V."/>
            <person name="Martin F."/>
        </authorList>
    </citation>
    <scope>NUCLEOTIDE SEQUENCE [LARGE SCALE GENOMIC DNA]</scope>
    <source>
        <strain evidence="3">JB137-S8 / ATCC MYA-4627 / FGSC 10392</strain>
    </source>
</reference>
<dbReference type="RefSeq" id="XP_007333321.1">
    <property type="nucleotide sequence ID" value="XM_007333259.1"/>
</dbReference>
<evidence type="ECO:0000313" key="3">
    <source>
        <dbReference type="Proteomes" id="UP000008493"/>
    </source>
</evidence>
<dbReference type="eggNOG" id="ENOG502SP4S">
    <property type="taxonomic scope" value="Eukaryota"/>
</dbReference>
<dbReference type="EMBL" id="JH971406">
    <property type="protein sequence ID" value="EKM76025.1"/>
    <property type="molecule type" value="Genomic_DNA"/>
</dbReference>
<feature type="non-terminal residue" evidence="2">
    <location>
        <position position="183"/>
    </location>
</feature>
<proteinExistence type="predicted"/>
<dbReference type="Proteomes" id="UP000008493">
    <property type="component" value="Unassembled WGS sequence"/>
</dbReference>
<dbReference type="GeneID" id="18829599"/>
<protein>
    <recommendedName>
        <fullName evidence="1">DUF6570 domain-containing protein</fullName>
    </recommendedName>
</protein>